<dbReference type="InterPro" id="IPR004561">
    <property type="entry name" value="IsoChor_synthase"/>
</dbReference>
<name>B7JUN1_RIPO1</name>
<evidence type="ECO:0000256" key="3">
    <source>
        <dbReference type="ARBA" id="ARBA00012824"/>
    </source>
</evidence>
<dbReference type="InterPro" id="IPR005801">
    <property type="entry name" value="ADC_synthase"/>
</dbReference>
<evidence type="ECO:0000313" key="7">
    <source>
        <dbReference type="EMBL" id="ACK65575.1"/>
    </source>
</evidence>
<dbReference type="Proteomes" id="UP000008204">
    <property type="component" value="Chromosome"/>
</dbReference>
<dbReference type="Pfam" id="PF00425">
    <property type="entry name" value="Chorismate_bind"/>
    <property type="match status" value="1"/>
</dbReference>
<evidence type="ECO:0000256" key="4">
    <source>
        <dbReference type="ARBA" id="ARBA00023235"/>
    </source>
</evidence>
<dbReference type="GO" id="GO:0008909">
    <property type="term" value="F:isochorismate synthase activity"/>
    <property type="evidence" value="ECO:0007669"/>
    <property type="project" value="UniProtKB-EC"/>
</dbReference>
<feature type="domain" description="Chorismate-utilising enzyme C-terminal" evidence="6">
    <location>
        <begin position="224"/>
        <end position="476"/>
    </location>
</feature>
<dbReference type="InterPro" id="IPR015890">
    <property type="entry name" value="Chorismate_C"/>
</dbReference>
<proteinExistence type="inferred from homology"/>
<comment type="similarity">
    <text evidence="2">Belongs to the isochorismate synthase family.</text>
</comment>
<dbReference type="PANTHER" id="PTHR42839:SF2">
    <property type="entry name" value="ISOCHORISMATE SYNTHASE ENTC"/>
    <property type="match status" value="1"/>
</dbReference>
<keyword evidence="4" id="KW-0413">Isomerase</keyword>
<dbReference type="InterPro" id="IPR019999">
    <property type="entry name" value="Anth_synth_I-like"/>
</dbReference>
<protein>
    <recommendedName>
        <fullName evidence="3">isochorismate synthase</fullName>
        <ecNumber evidence="3">5.4.4.2</ecNumber>
    </recommendedName>
    <alternativeName>
        <fullName evidence="5">Isochorismate mutase</fullName>
    </alternativeName>
</protein>
<keyword evidence="8" id="KW-1185">Reference proteome</keyword>
<evidence type="ECO:0000259" key="6">
    <source>
        <dbReference type="Pfam" id="PF00425"/>
    </source>
</evidence>
<dbReference type="SUPFAM" id="SSF56322">
    <property type="entry name" value="ADC synthase"/>
    <property type="match status" value="1"/>
</dbReference>
<reference evidence="8" key="1">
    <citation type="journal article" date="2011" name="MBio">
        <title>Novel metabolic attributes of the genus Cyanothece, comprising a group of unicellular nitrogen-fixing Cyanobacteria.</title>
        <authorList>
            <person name="Bandyopadhyay A."/>
            <person name="Elvitigala T."/>
            <person name="Welsh E."/>
            <person name="Stockel J."/>
            <person name="Liberton M."/>
            <person name="Min H."/>
            <person name="Sherman L.A."/>
            <person name="Pakrasi H.B."/>
        </authorList>
    </citation>
    <scope>NUCLEOTIDE SEQUENCE [LARGE SCALE GENOMIC DNA]</scope>
    <source>
        <strain evidence="8">PCC 8801</strain>
    </source>
</reference>
<dbReference type="AlphaFoldDB" id="B7JUN1"/>
<evidence type="ECO:0000256" key="2">
    <source>
        <dbReference type="ARBA" id="ARBA00005297"/>
    </source>
</evidence>
<dbReference type="RefSeq" id="WP_012594848.1">
    <property type="nucleotide sequence ID" value="NC_011726.1"/>
</dbReference>
<dbReference type="EC" id="5.4.4.2" evidence="3"/>
<dbReference type="KEGG" id="cyp:PCC8801_1520"/>
<organism evidence="7 8">
    <name type="scientific">Rippkaea orientalis (strain PCC 8801 / RF-1)</name>
    <name type="common">Cyanothece sp. (strain PCC 8801)</name>
    <dbReference type="NCBI Taxonomy" id="41431"/>
    <lineage>
        <taxon>Bacteria</taxon>
        <taxon>Bacillati</taxon>
        <taxon>Cyanobacteriota</taxon>
        <taxon>Cyanophyceae</taxon>
        <taxon>Oscillatoriophycideae</taxon>
        <taxon>Chroococcales</taxon>
        <taxon>Aphanothecaceae</taxon>
        <taxon>Rippkaea</taxon>
        <taxon>Rippkaea orientalis</taxon>
    </lineage>
</organism>
<dbReference type="PANTHER" id="PTHR42839">
    <property type="entry name" value="ISOCHORISMATE SYNTHASE ENTC"/>
    <property type="match status" value="1"/>
</dbReference>
<dbReference type="EMBL" id="CP001287">
    <property type="protein sequence ID" value="ACK65575.1"/>
    <property type="molecule type" value="Genomic_DNA"/>
</dbReference>
<sequence>MSVAFSTIPYCTNSLYDPQEVYQLLLACQKKLEKQSHSNIISFSQTIRCQDPLIILDDFLRTAPSTAFFDQNSIYFYGENQRKNEAILGYGTTQLFCVDNSDRFVHSKNLIEECFKKIIKIGSQDISEANPHIFCGFSFFSDEEDQKSLFPSAFIFLPRFQIIKTNKNSVLTINLLLEKNHKIELLIEQITFYINKINSINHDEYYWLKASEKFKKTIKFEMEKTFKISVESTLKSIQSNQFNKLVLAHPLDLIASQEFSITHCLNNLRQYHPDCYVFALSNGQGNSFIGASPERLISVSKQQLLTDALAGSAPRGKTQKEDQSFAQMLLNNQKERREHQVVIDFITDRLKQLGLKPQFSPMKVLQLSNIQHLWTPIYSQLPPQIHPLEIVAQLHPTPAVAGFPTEIACQEIRRYENFKRGLYAAPLGWINYQGNSEFIVGIRSALISGNQARLYAGAGIVEGSEPDKELAEIQLKFQGLLRALLSNDSETL</sequence>
<dbReference type="eggNOG" id="COG1169">
    <property type="taxonomic scope" value="Bacteria"/>
</dbReference>
<evidence type="ECO:0000313" key="8">
    <source>
        <dbReference type="Proteomes" id="UP000008204"/>
    </source>
</evidence>
<evidence type="ECO:0000256" key="1">
    <source>
        <dbReference type="ARBA" id="ARBA00000799"/>
    </source>
</evidence>
<gene>
    <name evidence="7" type="ordered locus">PCC8801_1520</name>
</gene>
<comment type="catalytic activity">
    <reaction evidence="1">
        <text>chorismate = isochorismate</text>
        <dbReference type="Rhea" id="RHEA:18985"/>
        <dbReference type="ChEBI" id="CHEBI:29748"/>
        <dbReference type="ChEBI" id="CHEBI:29780"/>
        <dbReference type="EC" id="5.4.4.2"/>
    </reaction>
</comment>
<dbReference type="PRINTS" id="PR00095">
    <property type="entry name" value="ANTSNTHASEI"/>
</dbReference>
<dbReference type="STRING" id="41431.PCC8801_1520"/>
<accession>B7JUN1</accession>
<dbReference type="Gene3D" id="3.60.120.10">
    <property type="entry name" value="Anthranilate synthase"/>
    <property type="match status" value="1"/>
</dbReference>
<dbReference type="HOGENOM" id="CLU_006493_8_4_3"/>
<dbReference type="OrthoDB" id="9803598at2"/>
<evidence type="ECO:0000256" key="5">
    <source>
        <dbReference type="ARBA" id="ARBA00041564"/>
    </source>
</evidence>
<dbReference type="NCBIfam" id="TIGR00543">
    <property type="entry name" value="isochor_syn"/>
    <property type="match status" value="1"/>
</dbReference>